<organism evidence="1 2">
    <name type="scientific">Capsicum annuum</name>
    <name type="common">Capsicum pepper</name>
    <dbReference type="NCBI Taxonomy" id="4072"/>
    <lineage>
        <taxon>Eukaryota</taxon>
        <taxon>Viridiplantae</taxon>
        <taxon>Streptophyta</taxon>
        <taxon>Embryophyta</taxon>
        <taxon>Tracheophyta</taxon>
        <taxon>Spermatophyta</taxon>
        <taxon>Magnoliopsida</taxon>
        <taxon>eudicotyledons</taxon>
        <taxon>Gunneridae</taxon>
        <taxon>Pentapetalae</taxon>
        <taxon>asterids</taxon>
        <taxon>lamiids</taxon>
        <taxon>Solanales</taxon>
        <taxon>Solanaceae</taxon>
        <taxon>Solanoideae</taxon>
        <taxon>Capsiceae</taxon>
        <taxon>Capsicum</taxon>
    </lineage>
</organism>
<evidence type="ECO:0000313" key="1">
    <source>
        <dbReference type="EMBL" id="PHT70874.1"/>
    </source>
</evidence>
<dbReference type="EMBL" id="AYRZ02000010">
    <property type="protein sequence ID" value="PHT70874.1"/>
    <property type="molecule type" value="Genomic_DNA"/>
</dbReference>
<name>A0A2G2YME7_CAPAN</name>
<reference evidence="1 2" key="2">
    <citation type="journal article" date="2017" name="Genome Biol.">
        <title>New reference genome sequences of hot pepper reveal the massive evolution of plant disease-resistance genes by retroduplication.</title>
        <authorList>
            <person name="Kim S."/>
            <person name="Park J."/>
            <person name="Yeom S.I."/>
            <person name="Kim Y.M."/>
            <person name="Seo E."/>
            <person name="Kim K.T."/>
            <person name="Kim M.S."/>
            <person name="Lee J.M."/>
            <person name="Cheong K."/>
            <person name="Shin H.S."/>
            <person name="Kim S.B."/>
            <person name="Han K."/>
            <person name="Lee J."/>
            <person name="Park M."/>
            <person name="Lee H.A."/>
            <person name="Lee H.Y."/>
            <person name="Lee Y."/>
            <person name="Oh S."/>
            <person name="Lee J.H."/>
            <person name="Choi E."/>
            <person name="Choi E."/>
            <person name="Lee S.E."/>
            <person name="Jeon J."/>
            <person name="Kim H."/>
            <person name="Choi G."/>
            <person name="Song H."/>
            <person name="Lee J."/>
            <person name="Lee S.C."/>
            <person name="Kwon J.K."/>
            <person name="Lee H.Y."/>
            <person name="Koo N."/>
            <person name="Hong Y."/>
            <person name="Kim R.W."/>
            <person name="Kang W.H."/>
            <person name="Huh J.H."/>
            <person name="Kang B.C."/>
            <person name="Yang T.J."/>
            <person name="Lee Y.H."/>
            <person name="Bennetzen J.L."/>
            <person name="Choi D."/>
        </authorList>
    </citation>
    <scope>NUCLEOTIDE SEQUENCE [LARGE SCALE GENOMIC DNA]</scope>
    <source>
        <strain evidence="2">cv. CM334</strain>
    </source>
</reference>
<protein>
    <submittedName>
        <fullName evidence="1">Uncharacterized protein</fullName>
    </submittedName>
</protein>
<comment type="caution">
    <text evidence="1">The sequence shown here is derived from an EMBL/GenBank/DDBJ whole genome shotgun (WGS) entry which is preliminary data.</text>
</comment>
<gene>
    <name evidence="1" type="ORF">T459_25978</name>
</gene>
<proteinExistence type="predicted"/>
<accession>A0A2G2YME7</accession>
<evidence type="ECO:0000313" key="2">
    <source>
        <dbReference type="Proteomes" id="UP000222542"/>
    </source>
</evidence>
<dbReference type="Proteomes" id="UP000222542">
    <property type="component" value="Unassembled WGS sequence"/>
</dbReference>
<reference evidence="1 2" key="1">
    <citation type="journal article" date="2014" name="Nat. Genet.">
        <title>Genome sequence of the hot pepper provides insights into the evolution of pungency in Capsicum species.</title>
        <authorList>
            <person name="Kim S."/>
            <person name="Park M."/>
            <person name="Yeom S.I."/>
            <person name="Kim Y.M."/>
            <person name="Lee J.M."/>
            <person name="Lee H.A."/>
            <person name="Seo E."/>
            <person name="Choi J."/>
            <person name="Cheong K."/>
            <person name="Kim K.T."/>
            <person name="Jung K."/>
            <person name="Lee G.W."/>
            <person name="Oh S.K."/>
            <person name="Bae C."/>
            <person name="Kim S.B."/>
            <person name="Lee H.Y."/>
            <person name="Kim S.Y."/>
            <person name="Kim M.S."/>
            <person name="Kang B.C."/>
            <person name="Jo Y.D."/>
            <person name="Yang H.B."/>
            <person name="Jeong H.J."/>
            <person name="Kang W.H."/>
            <person name="Kwon J.K."/>
            <person name="Shin C."/>
            <person name="Lim J.Y."/>
            <person name="Park J.H."/>
            <person name="Huh J.H."/>
            <person name="Kim J.S."/>
            <person name="Kim B.D."/>
            <person name="Cohen O."/>
            <person name="Paran I."/>
            <person name="Suh M.C."/>
            <person name="Lee S.B."/>
            <person name="Kim Y.K."/>
            <person name="Shin Y."/>
            <person name="Noh S.J."/>
            <person name="Park J."/>
            <person name="Seo Y.S."/>
            <person name="Kwon S.Y."/>
            <person name="Kim H.A."/>
            <person name="Park J.M."/>
            <person name="Kim H.J."/>
            <person name="Choi S.B."/>
            <person name="Bosland P.W."/>
            <person name="Reeves G."/>
            <person name="Jo S.H."/>
            <person name="Lee B.W."/>
            <person name="Cho H.T."/>
            <person name="Choi H.S."/>
            <person name="Lee M.S."/>
            <person name="Yu Y."/>
            <person name="Do Choi Y."/>
            <person name="Park B.S."/>
            <person name="van Deynze A."/>
            <person name="Ashrafi H."/>
            <person name="Hill T."/>
            <person name="Kim W.T."/>
            <person name="Pai H.S."/>
            <person name="Ahn H.K."/>
            <person name="Yeam I."/>
            <person name="Giovannoni J.J."/>
            <person name="Rose J.K."/>
            <person name="Sorensen I."/>
            <person name="Lee S.J."/>
            <person name="Kim R.W."/>
            <person name="Choi I.Y."/>
            <person name="Choi B.S."/>
            <person name="Lim J.S."/>
            <person name="Lee Y.H."/>
            <person name="Choi D."/>
        </authorList>
    </citation>
    <scope>NUCLEOTIDE SEQUENCE [LARGE SCALE GENOMIC DNA]</scope>
    <source>
        <strain evidence="2">cv. CM334</strain>
    </source>
</reference>
<keyword evidence="2" id="KW-1185">Reference proteome</keyword>
<sequence>MPMQCNNHNMAEAVAARYSGQRTKDTNRRHCTIELESEVVTDLLRNNIFRNLITHRSIIKDTIALTEGKVVSFTYCYREANMDYLAKLSTTLYTPLLTQDINQLPYGDPCFTS</sequence>
<dbReference type="AlphaFoldDB" id="A0A2G2YME7"/>
<dbReference type="Gramene" id="PHT70874">
    <property type="protein sequence ID" value="PHT70874"/>
    <property type="gene ID" value="T459_25978"/>
</dbReference>